<accession>A0A6J5NIW1</accession>
<organism evidence="1">
    <name type="scientific">uncultured Caudovirales phage</name>
    <dbReference type="NCBI Taxonomy" id="2100421"/>
    <lineage>
        <taxon>Viruses</taxon>
        <taxon>Duplodnaviria</taxon>
        <taxon>Heunggongvirae</taxon>
        <taxon>Uroviricota</taxon>
        <taxon>Caudoviricetes</taxon>
        <taxon>Peduoviridae</taxon>
        <taxon>Maltschvirus</taxon>
        <taxon>Maltschvirus maltsch</taxon>
    </lineage>
</organism>
<name>A0A6J5NIW1_9CAUD</name>
<sequence length="142" mass="16162">MKPLLCKAGQQLREMIDDAYPDRDRKSDGWIADSRHVKAGTSDHIPSPIDGYVRALDIDANLDSRADTSIYLANQIRLCAKAGDKRIKYVIHFGKIASKKSLWRFIKYRGSNPHHSHIHVSFTKEGDTNGRWFEIPMLGADR</sequence>
<proteinExistence type="predicted"/>
<dbReference type="EMBL" id="LR796669">
    <property type="protein sequence ID" value="CAB4158747.1"/>
    <property type="molecule type" value="Genomic_DNA"/>
</dbReference>
<protein>
    <submittedName>
        <fullName evidence="1">Uncharacterized protein</fullName>
    </submittedName>
</protein>
<gene>
    <name evidence="1" type="ORF">UFOVP709_23</name>
</gene>
<evidence type="ECO:0000313" key="1">
    <source>
        <dbReference type="EMBL" id="CAB4158747.1"/>
    </source>
</evidence>
<reference evidence="1" key="1">
    <citation type="submission" date="2020-04" db="EMBL/GenBank/DDBJ databases">
        <authorList>
            <person name="Chiriac C."/>
            <person name="Salcher M."/>
            <person name="Ghai R."/>
            <person name="Kavagutti S V."/>
        </authorList>
    </citation>
    <scope>NUCLEOTIDE SEQUENCE</scope>
</reference>